<protein>
    <submittedName>
        <fullName evidence="2">DUF885 domain-containing protein</fullName>
    </submittedName>
</protein>
<sequence length="583" mass="64274">MRRLLLAAVFAISSVPAAATPTDDLHGLITDHWAWFLKSNPIYASALGVHTYDDQIGDFSLAEADRQAAQAALFIKRLDAIPATQLSPADVTNQAILRRLLSEQVEANSFGERTMTFSTLGSWFQNFAGLADTVPVRTKAEFQSYLGRLAQFPKANAQSLDVTRQAVAGGFMQPCVTLSGFEQSITGVITANPEDSRFYAPFKGNKPVGITDAEWAGMKARAVTLISGTLNPEYRKIDDYYRTSYLPKCRQTYGISALPDGQKYYNFLIRQQTTTTLTPDQIHEIGLGEVKRIRTEMDALAKKAGYASREAFIHTLRTDPKYYPKTAAELMGAAALQAKINDGKMPTLFATLPRLPYGVRAIPAETAEGNTTAYYMPGSPAAGIAGTYYVNTSKLDQRPLYELAALTSHEAVPGHHNQIALQQEMDLPDFRKYASQFTAYVEGWGLYSEHLGIEMGIYDTPEKDMGRLSYEMWRACRLVVDTGLHAKGWTKDQAVSFMKENTALTDANIDAEVNRYISSPGQALAYKLGELKILSLRQKAETALGAKFDVRRFHDAVLGQGAVPLDVLEAQITSWIAHEKTAS</sequence>
<organism evidence="2 3">
    <name type="scientific">Sphingomonas paeninsulae</name>
    <dbReference type="NCBI Taxonomy" id="2319844"/>
    <lineage>
        <taxon>Bacteria</taxon>
        <taxon>Pseudomonadati</taxon>
        <taxon>Pseudomonadota</taxon>
        <taxon>Alphaproteobacteria</taxon>
        <taxon>Sphingomonadales</taxon>
        <taxon>Sphingomonadaceae</taxon>
        <taxon>Sphingomonas</taxon>
    </lineage>
</organism>
<evidence type="ECO:0000313" key="3">
    <source>
        <dbReference type="Proteomes" id="UP000276254"/>
    </source>
</evidence>
<dbReference type="AlphaFoldDB" id="A0A494TR00"/>
<evidence type="ECO:0000256" key="1">
    <source>
        <dbReference type="SAM" id="SignalP"/>
    </source>
</evidence>
<feature type="signal peptide" evidence="1">
    <location>
        <begin position="1"/>
        <end position="19"/>
    </location>
</feature>
<accession>A0A494TR00</accession>
<dbReference type="OrthoDB" id="9763405at2"/>
<keyword evidence="3" id="KW-1185">Reference proteome</keyword>
<dbReference type="RefSeq" id="WP_121155738.1">
    <property type="nucleotide sequence ID" value="NZ_CP032829.1"/>
</dbReference>
<dbReference type="InterPro" id="IPR010281">
    <property type="entry name" value="DUF885"/>
</dbReference>
<dbReference type="EMBL" id="CP032829">
    <property type="protein sequence ID" value="AYJ87898.1"/>
    <property type="molecule type" value="Genomic_DNA"/>
</dbReference>
<evidence type="ECO:0000313" key="2">
    <source>
        <dbReference type="EMBL" id="AYJ87898.1"/>
    </source>
</evidence>
<dbReference type="Proteomes" id="UP000276254">
    <property type="component" value="Chromosome"/>
</dbReference>
<dbReference type="PANTHER" id="PTHR33361">
    <property type="entry name" value="GLR0591 PROTEIN"/>
    <property type="match status" value="1"/>
</dbReference>
<dbReference type="PANTHER" id="PTHR33361:SF2">
    <property type="entry name" value="DUF885 DOMAIN-CONTAINING PROTEIN"/>
    <property type="match status" value="1"/>
</dbReference>
<reference evidence="2 3" key="1">
    <citation type="submission" date="2018-09" db="EMBL/GenBank/DDBJ databases">
        <title>Sphingomonas peninsula sp. nov., isolated from fildes peninsula, Antarctic soil.</title>
        <authorList>
            <person name="Yingchao G."/>
        </authorList>
    </citation>
    <scope>NUCLEOTIDE SEQUENCE [LARGE SCALE GENOMIC DNA]</scope>
    <source>
        <strain evidence="2 3">YZ-8</strain>
    </source>
</reference>
<name>A0A494TR00_SPHPE</name>
<feature type="chain" id="PRO_5019868687" evidence="1">
    <location>
        <begin position="20"/>
        <end position="583"/>
    </location>
</feature>
<keyword evidence="1" id="KW-0732">Signal</keyword>
<gene>
    <name evidence="2" type="ORF">D3Y57_10190</name>
</gene>
<dbReference type="Pfam" id="PF05960">
    <property type="entry name" value="DUF885"/>
    <property type="match status" value="1"/>
</dbReference>
<dbReference type="KEGG" id="spha:D3Y57_10190"/>
<proteinExistence type="predicted"/>